<name>A0A291M4R0_9RHOB</name>
<dbReference type="SUPFAM" id="SSF51735">
    <property type="entry name" value="NAD(P)-binding Rossmann-fold domains"/>
    <property type="match status" value="1"/>
</dbReference>
<geneLocation type="plasmid" evidence="6">
    <name>pdy25-b</name>
</geneLocation>
<keyword evidence="5" id="KW-0614">Plasmid</keyword>
<evidence type="ECO:0000313" key="5">
    <source>
        <dbReference type="EMBL" id="ATI43715.1"/>
    </source>
</evidence>
<dbReference type="InterPro" id="IPR036291">
    <property type="entry name" value="NAD(P)-bd_dom_sf"/>
</dbReference>
<dbReference type="PRINTS" id="PR00081">
    <property type="entry name" value="GDHRDH"/>
</dbReference>
<evidence type="ECO:0000256" key="4">
    <source>
        <dbReference type="RuleBase" id="RU000363"/>
    </source>
</evidence>
<sequence length="274" mass="28564">MTQSSFPFDGAVALVTGAASGIGQALVAALQAQGVKVAGADLSAPAGPDLALALDIRSRSDWAAAADRVGETFGGADLLFNVAGICASPQPIHEVELETFQRVLDTNLVGMFHGTQVFVNQLRRTGRSAHIVNICSVCGLFSTPGYAAYAASKTATVSLSETARSDLAPLGIGVTAVCPGYVNTAIASSGQDSTSENRRRVAEIMANSMQPEEVARRIIEAVSRNLPYLLTHPEYDRVIAARAAMLDAALVTARELDAGGHPIDDVTRLGGSWL</sequence>
<evidence type="ECO:0000313" key="6">
    <source>
        <dbReference type="Proteomes" id="UP000219050"/>
    </source>
</evidence>
<dbReference type="InterPro" id="IPR002347">
    <property type="entry name" value="SDR_fam"/>
</dbReference>
<dbReference type="PRINTS" id="PR00080">
    <property type="entry name" value="SDRFAMILY"/>
</dbReference>
<accession>A0A291M4R0</accession>
<dbReference type="InterPro" id="IPR020904">
    <property type="entry name" value="Sc_DH/Rdtase_CS"/>
</dbReference>
<comment type="similarity">
    <text evidence="1 4">Belongs to the short-chain dehydrogenases/reductases (SDR) family.</text>
</comment>
<dbReference type="Proteomes" id="UP000219050">
    <property type="component" value="Plasmid pDY25-B"/>
</dbReference>
<dbReference type="PANTHER" id="PTHR43391">
    <property type="entry name" value="RETINOL DEHYDROGENASE-RELATED"/>
    <property type="match status" value="1"/>
</dbReference>
<dbReference type="KEGG" id="cmag:CBW24_16310"/>
<dbReference type="Gene3D" id="3.40.50.720">
    <property type="entry name" value="NAD(P)-binding Rossmann-like Domain"/>
    <property type="match status" value="1"/>
</dbReference>
<dbReference type="GO" id="GO:0016491">
    <property type="term" value="F:oxidoreductase activity"/>
    <property type="evidence" value="ECO:0007669"/>
    <property type="project" value="UniProtKB-KW"/>
</dbReference>
<reference evidence="5 6" key="1">
    <citation type="submission" date="2017-05" db="EMBL/GenBank/DDBJ databases">
        <title>Comparative genomic and metabolic analysis of manganese-oxidizing mechanisms in Celeribater manganoxidans DY25T: its adaption to the environment of polymetallic nodule.</title>
        <authorList>
            <person name="Wang X."/>
        </authorList>
    </citation>
    <scope>NUCLEOTIDE SEQUENCE [LARGE SCALE GENOMIC DNA]</scope>
    <source>
        <strain evidence="5 6">DY25</strain>
        <plasmid evidence="6">pdy25-b</plasmid>
    </source>
</reference>
<evidence type="ECO:0000256" key="2">
    <source>
        <dbReference type="ARBA" id="ARBA00022857"/>
    </source>
</evidence>
<dbReference type="EMBL" id="CP021406">
    <property type="protein sequence ID" value="ATI43715.1"/>
    <property type="molecule type" value="Genomic_DNA"/>
</dbReference>
<dbReference type="RefSeq" id="WP_067919702.1">
    <property type="nucleotide sequence ID" value="NZ_CP021406.1"/>
</dbReference>
<dbReference type="OrthoDB" id="210852at2"/>
<evidence type="ECO:0000256" key="1">
    <source>
        <dbReference type="ARBA" id="ARBA00006484"/>
    </source>
</evidence>
<dbReference type="PANTHER" id="PTHR43391:SF14">
    <property type="entry name" value="DEHYDROGENASE_REDUCTASE SDR FAMILY PROTEIN 7-LIKE"/>
    <property type="match status" value="1"/>
</dbReference>
<keyword evidence="3" id="KW-0560">Oxidoreductase</keyword>
<keyword evidence="2" id="KW-0521">NADP</keyword>
<keyword evidence="6" id="KW-1185">Reference proteome</keyword>
<protein>
    <submittedName>
        <fullName evidence="5">NAD(P)-dependent oxidoreductase</fullName>
    </submittedName>
</protein>
<organism evidence="5 6">
    <name type="scientific">Pacificitalea manganoxidans</name>
    <dbReference type="NCBI Taxonomy" id="1411902"/>
    <lineage>
        <taxon>Bacteria</taxon>
        <taxon>Pseudomonadati</taxon>
        <taxon>Pseudomonadota</taxon>
        <taxon>Alphaproteobacteria</taxon>
        <taxon>Rhodobacterales</taxon>
        <taxon>Paracoccaceae</taxon>
        <taxon>Pacificitalea</taxon>
    </lineage>
</organism>
<dbReference type="Pfam" id="PF00106">
    <property type="entry name" value="adh_short"/>
    <property type="match status" value="1"/>
</dbReference>
<dbReference type="CDD" id="cd05233">
    <property type="entry name" value="SDR_c"/>
    <property type="match status" value="1"/>
</dbReference>
<dbReference type="FunFam" id="3.40.50.720:FF:000084">
    <property type="entry name" value="Short-chain dehydrogenase reductase"/>
    <property type="match status" value="1"/>
</dbReference>
<dbReference type="AlphaFoldDB" id="A0A291M4R0"/>
<evidence type="ECO:0000256" key="3">
    <source>
        <dbReference type="ARBA" id="ARBA00023002"/>
    </source>
</evidence>
<proteinExistence type="inferred from homology"/>
<gene>
    <name evidence="5" type="ORF">CBW24_16310</name>
</gene>
<dbReference type="PROSITE" id="PS00061">
    <property type="entry name" value="ADH_SHORT"/>
    <property type="match status" value="1"/>
</dbReference>